<sequence>MIHHIVMWKLKDFAEGRTKEENIELLIQGYEELKKHIPQIQNAYIKRNIEPKEGNFDTILFTKFENKEEMESYLSHPEHKKYSALCKKLREDRASVDFEE</sequence>
<dbReference type="PROSITE" id="PS51502">
    <property type="entry name" value="S_R_A_B_BARREL"/>
    <property type="match status" value="1"/>
</dbReference>
<evidence type="ECO:0000259" key="1">
    <source>
        <dbReference type="PROSITE" id="PS51502"/>
    </source>
</evidence>
<reference evidence="2" key="2">
    <citation type="journal article" date="2021" name="PeerJ">
        <title>Extensive microbial diversity within the chicken gut microbiome revealed by metagenomics and culture.</title>
        <authorList>
            <person name="Gilroy R."/>
            <person name="Ravi A."/>
            <person name="Getino M."/>
            <person name="Pursley I."/>
            <person name="Horton D.L."/>
            <person name="Alikhan N.F."/>
            <person name="Baker D."/>
            <person name="Gharbi K."/>
            <person name="Hall N."/>
            <person name="Watson M."/>
            <person name="Adriaenssens E.M."/>
            <person name="Foster-Nyarko E."/>
            <person name="Jarju S."/>
            <person name="Secka A."/>
            <person name="Antonio M."/>
            <person name="Oren A."/>
            <person name="Chaudhuri R.R."/>
            <person name="La Ragione R."/>
            <person name="Hildebrand F."/>
            <person name="Pallen M.J."/>
        </authorList>
    </citation>
    <scope>NUCLEOTIDE SEQUENCE</scope>
    <source>
        <strain evidence="2">F6-4510</strain>
    </source>
</reference>
<dbReference type="SUPFAM" id="SSF54909">
    <property type="entry name" value="Dimeric alpha+beta barrel"/>
    <property type="match status" value="1"/>
</dbReference>
<dbReference type="PANTHER" id="PTHR37832">
    <property type="entry name" value="BLL2683 PROTEIN"/>
    <property type="match status" value="1"/>
</dbReference>
<dbReference type="Gene3D" id="3.30.70.100">
    <property type="match status" value="1"/>
</dbReference>
<dbReference type="PANTHER" id="PTHR37832:SF1">
    <property type="entry name" value="STRESS-RESPONSE A_B BARREL DOMAIN-CONTAINING PROTEIN"/>
    <property type="match status" value="1"/>
</dbReference>
<evidence type="ECO:0000313" key="2">
    <source>
        <dbReference type="EMBL" id="MBO8434252.1"/>
    </source>
</evidence>
<evidence type="ECO:0000313" key="3">
    <source>
        <dbReference type="Proteomes" id="UP000823611"/>
    </source>
</evidence>
<proteinExistence type="predicted"/>
<protein>
    <submittedName>
        <fullName evidence="2">Dabb family protein</fullName>
    </submittedName>
</protein>
<dbReference type="Proteomes" id="UP000823611">
    <property type="component" value="Unassembled WGS sequence"/>
</dbReference>
<dbReference type="SMART" id="SM00886">
    <property type="entry name" value="Dabb"/>
    <property type="match status" value="1"/>
</dbReference>
<dbReference type="InterPro" id="IPR011008">
    <property type="entry name" value="Dimeric_a/b-barrel"/>
</dbReference>
<dbReference type="InterPro" id="IPR013097">
    <property type="entry name" value="Dabb"/>
</dbReference>
<organism evidence="2 3">
    <name type="scientific">Candidatus Fimicola merdigallinarum</name>
    <dbReference type="NCBI Taxonomy" id="2840819"/>
    <lineage>
        <taxon>Bacteria</taxon>
        <taxon>Bacillati</taxon>
        <taxon>Bacillota</taxon>
        <taxon>Clostridia</taxon>
        <taxon>Lachnospirales</taxon>
        <taxon>Lachnospiraceae</taxon>
        <taxon>Lachnospiraceae incertae sedis</taxon>
        <taxon>Candidatus Fimicola</taxon>
    </lineage>
</organism>
<dbReference type="AlphaFoldDB" id="A0A9D9DU96"/>
<gene>
    <name evidence="2" type="ORF">IAC55_02870</name>
</gene>
<dbReference type="Pfam" id="PF07876">
    <property type="entry name" value="Dabb"/>
    <property type="match status" value="1"/>
</dbReference>
<accession>A0A9D9DU96</accession>
<name>A0A9D9DU96_9FIRM</name>
<feature type="domain" description="Stress-response A/B barrel" evidence="1">
    <location>
        <begin position="2"/>
        <end position="98"/>
    </location>
</feature>
<comment type="caution">
    <text evidence="2">The sequence shown here is derived from an EMBL/GenBank/DDBJ whole genome shotgun (WGS) entry which is preliminary data.</text>
</comment>
<reference evidence="2" key="1">
    <citation type="submission" date="2020-10" db="EMBL/GenBank/DDBJ databases">
        <authorList>
            <person name="Gilroy R."/>
        </authorList>
    </citation>
    <scope>NUCLEOTIDE SEQUENCE</scope>
    <source>
        <strain evidence="2">F6-4510</strain>
    </source>
</reference>
<dbReference type="EMBL" id="JADIMX010000055">
    <property type="protein sequence ID" value="MBO8434252.1"/>
    <property type="molecule type" value="Genomic_DNA"/>
</dbReference>